<proteinExistence type="predicted"/>
<keyword evidence="2" id="KW-1185">Reference proteome</keyword>
<dbReference type="EMBL" id="CACRXK020019220">
    <property type="protein sequence ID" value="CAB4033402.1"/>
    <property type="molecule type" value="Genomic_DNA"/>
</dbReference>
<dbReference type="AlphaFoldDB" id="A0A7D9LJA8"/>
<comment type="caution">
    <text evidence="1">The sequence shown here is derived from an EMBL/GenBank/DDBJ whole genome shotgun (WGS) entry which is preliminary data.</text>
</comment>
<sequence>MDRRRCSPSFWQDLGIIPASMGDRHPRPQKVHDENLVAHYPRKLRNTKRSKRVSQKEELFDMLKLENVLDQAITVRDNGFLERNGRQLSGVEICNELDNVTSRLVNMHIQGVNNAIGHRQHEE</sequence>
<gene>
    <name evidence="1" type="ORF">PACLA_8A070987</name>
</gene>
<evidence type="ECO:0000313" key="1">
    <source>
        <dbReference type="EMBL" id="CAB4033402.1"/>
    </source>
</evidence>
<dbReference type="Proteomes" id="UP001152795">
    <property type="component" value="Unassembled WGS sequence"/>
</dbReference>
<protein>
    <submittedName>
        <fullName evidence="1">Uncharacterized protein</fullName>
    </submittedName>
</protein>
<organism evidence="1 2">
    <name type="scientific">Paramuricea clavata</name>
    <name type="common">Red gorgonian</name>
    <name type="synonym">Violescent sea-whip</name>
    <dbReference type="NCBI Taxonomy" id="317549"/>
    <lineage>
        <taxon>Eukaryota</taxon>
        <taxon>Metazoa</taxon>
        <taxon>Cnidaria</taxon>
        <taxon>Anthozoa</taxon>
        <taxon>Octocorallia</taxon>
        <taxon>Malacalcyonacea</taxon>
        <taxon>Plexauridae</taxon>
        <taxon>Paramuricea</taxon>
    </lineage>
</organism>
<reference evidence="1" key="1">
    <citation type="submission" date="2020-04" db="EMBL/GenBank/DDBJ databases">
        <authorList>
            <person name="Alioto T."/>
            <person name="Alioto T."/>
            <person name="Gomez Garrido J."/>
        </authorList>
    </citation>
    <scope>NUCLEOTIDE SEQUENCE</scope>
    <source>
        <strain evidence="1">A484AB</strain>
    </source>
</reference>
<evidence type="ECO:0000313" key="2">
    <source>
        <dbReference type="Proteomes" id="UP001152795"/>
    </source>
</evidence>
<accession>A0A7D9LJA8</accession>
<dbReference type="OrthoDB" id="10607836at2759"/>
<name>A0A7D9LJA8_PARCT</name>